<proteinExistence type="predicted"/>
<protein>
    <submittedName>
        <fullName evidence="1">Uncharacterized protein</fullName>
    </submittedName>
</protein>
<evidence type="ECO:0000313" key="1">
    <source>
        <dbReference type="EMBL" id="WVZ75229.1"/>
    </source>
</evidence>
<accession>A0AAQ3TLP6</accession>
<dbReference type="AlphaFoldDB" id="A0AAQ3TLP6"/>
<keyword evidence="2" id="KW-1185">Reference proteome</keyword>
<dbReference type="EMBL" id="CP144749">
    <property type="protein sequence ID" value="WVZ75229.1"/>
    <property type="molecule type" value="Genomic_DNA"/>
</dbReference>
<evidence type="ECO:0000313" key="2">
    <source>
        <dbReference type="Proteomes" id="UP001341281"/>
    </source>
</evidence>
<gene>
    <name evidence="1" type="ORF">U9M48_023308</name>
</gene>
<name>A0AAQ3TLP6_PASNO</name>
<reference evidence="1 2" key="1">
    <citation type="submission" date="2024-02" db="EMBL/GenBank/DDBJ databases">
        <title>High-quality chromosome-scale genome assembly of Pensacola bahiagrass (Paspalum notatum Flugge var. saurae).</title>
        <authorList>
            <person name="Vega J.M."/>
            <person name="Podio M."/>
            <person name="Orjuela J."/>
            <person name="Siena L.A."/>
            <person name="Pessino S.C."/>
            <person name="Combes M.C."/>
            <person name="Mariac C."/>
            <person name="Albertini E."/>
            <person name="Pupilli F."/>
            <person name="Ortiz J.P.A."/>
            <person name="Leblanc O."/>
        </authorList>
    </citation>
    <scope>NUCLEOTIDE SEQUENCE [LARGE SCALE GENOMIC DNA]</scope>
    <source>
        <strain evidence="1">R1</strain>
        <tissue evidence="1">Leaf</tissue>
    </source>
</reference>
<sequence length="217" mass="24346">MAALTAPVETASPMAHLFTLFGDNSLRNKFVHFLQKRMILKHFNIKKFKRRTVAQALLDRGWVADIKGALILCLKGVSAFLGPDGQLAVAAGGPALALANQPTRRFFVGTIHFTPWNYGRESEISRTGSRADQLAKRGSRTQQPAHFVTRKWNRSNIYWSLVFFVFARQSNSTKLVPKDKKGLNALFHLVTWEIWKHRNACVLGSKPGIFGDSSQHS</sequence>
<organism evidence="1 2">
    <name type="scientific">Paspalum notatum var. saurae</name>
    <dbReference type="NCBI Taxonomy" id="547442"/>
    <lineage>
        <taxon>Eukaryota</taxon>
        <taxon>Viridiplantae</taxon>
        <taxon>Streptophyta</taxon>
        <taxon>Embryophyta</taxon>
        <taxon>Tracheophyta</taxon>
        <taxon>Spermatophyta</taxon>
        <taxon>Magnoliopsida</taxon>
        <taxon>Liliopsida</taxon>
        <taxon>Poales</taxon>
        <taxon>Poaceae</taxon>
        <taxon>PACMAD clade</taxon>
        <taxon>Panicoideae</taxon>
        <taxon>Andropogonodae</taxon>
        <taxon>Paspaleae</taxon>
        <taxon>Paspalinae</taxon>
        <taxon>Paspalum</taxon>
    </lineage>
</organism>
<dbReference type="Proteomes" id="UP001341281">
    <property type="component" value="Chromosome 05"/>
</dbReference>